<dbReference type="GO" id="GO:0050567">
    <property type="term" value="F:glutaminyl-tRNA synthase (glutamine-hydrolyzing) activity"/>
    <property type="evidence" value="ECO:0007669"/>
    <property type="project" value="UniProtKB-UniRule"/>
</dbReference>
<comment type="similarity">
    <text evidence="1">Belongs to the GatC family.</text>
</comment>
<accession>A0A8C4XFZ0</accession>
<dbReference type="HAMAP" id="MF_00122">
    <property type="entry name" value="GatC"/>
    <property type="match status" value="1"/>
</dbReference>
<protein>
    <recommendedName>
        <fullName evidence="1">Glutamyl-tRNA(Gln) amidotransferase subunit C, mitochondrial</fullName>
        <shortName evidence="1">Glu-AdT subunit C</shortName>
        <ecNumber evidence="1">6.3.5.-</ecNumber>
    </recommendedName>
</protein>
<dbReference type="EC" id="6.3.5.-" evidence="1"/>
<dbReference type="GO" id="GO:0006450">
    <property type="term" value="P:regulation of translational fidelity"/>
    <property type="evidence" value="ECO:0007669"/>
    <property type="project" value="InterPro"/>
</dbReference>
<keyword evidence="1" id="KW-0496">Mitochondrion</keyword>
<dbReference type="GO" id="GO:0005739">
    <property type="term" value="C:mitochondrion"/>
    <property type="evidence" value="ECO:0007669"/>
    <property type="project" value="UniProtKB-SubCell"/>
</dbReference>
<proteinExistence type="inferred from homology"/>
<keyword evidence="1" id="KW-0067">ATP-binding</keyword>
<dbReference type="InterPro" id="IPR003837">
    <property type="entry name" value="GatC"/>
</dbReference>
<reference evidence="2" key="1">
    <citation type="submission" date="2021-06" db="EMBL/GenBank/DDBJ databases">
        <authorList>
            <consortium name="Wellcome Sanger Institute Data Sharing"/>
        </authorList>
    </citation>
    <scope>NUCLEOTIDE SEQUENCE [LARGE SCALE GENOMIC DNA]</scope>
</reference>
<dbReference type="GO" id="GO:0070681">
    <property type="term" value="P:glutaminyl-tRNAGln biosynthesis via transamidation"/>
    <property type="evidence" value="ECO:0007669"/>
    <property type="project" value="UniProtKB-UniRule"/>
</dbReference>
<sequence length="198" mass="22474">MFYKMARQRPGWSLIRNVTLSLLLRHNNPRQGIGRQMDGLRNLRVGRQLNRAACTTHSCSKVPPTPTWEPVGETPLSLAYSVSPDLMDRMERLALVDFRNHEGVARLQCAITFADQLHIVDTEGVEPMDSVLEDMQLYLRPDTAIEGDCAEVLLRLPTKTVEEFYVAPPGNIPLPQREERCGLKKKTSEELDYSVLQD</sequence>
<evidence type="ECO:0000313" key="3">
    <source>
        <dbReference type="Proteomes" id="UP000694620"/>
    </source>
</evidence>
<dbReference type="AlphaFoldDB" id="A0A8C4XFZ0"/>
<dbReference type="GO" id="GO:0030956">
    <property type="term" value="C:glutamyl-tRNA(Gln) amidotransferase complex"/>
    <property type="evidence" value="ECO:0007669"/>
    <property type="project" value="UniProtKB-UniRule"/>
</dbReference>
<comment type="subunit">
    <text evidence="1">Subunit of the heterotrimeric GatCAB amidotransferase (AdT) complex, composed of A (QRSL1), B (GATB) and C (GATC) subunits.</text>
</comment>
<dbReference type="GO" id="GO:0032543">
    <property type="term" value="P:mitochondrial translation"/>
    <property type="evidence" value="ECO:0007669"/>
    <property type="project" value="UniProtKB-UniRule"/>
</dbReference>
<dbReference type="InterPro" id="IPR036113">
    <property type="entry name" value="Asp/Glu-ADT_sf_sub_c"/>
</dbReference>
<comment type="catalytic activity">
    <reaction evidence="1">
        <text>L-glutamyl-tRNA(Gln) + L-glutamine + ATP + H2O = L-glutaminyl-tRNA(Gln) + L-glutamate + ADP + phosphate + H(+)</text>
        <dbReference type="Rhea" id="RHEA:17521"/>
        <dbReference type="Rhea" id="RHEA-COMP:9681"/>
        <dbReference type="Rhea" id="RHEA-COMP:9684"/>
        <dbReference type="ChEBI" id="CHEBI:15377"/>
        <dbReference type="ChEBI" id="CHEBI:15378"/>
        <dbReference type="ChEBI" id="CHEBI:29985"/>
        <dbReference type="ChEBI" id="CHEBI:30616"/>
        <dbReference type="ChEBI" id="CHEBI:43474"/>
        <dbReference type="ChEBI" id="CHEBI:58359"/>
        <dbReference type="ChEBI" id="CHEBI:78520"/>
        <dbReference type="ChEBI" id="CHEBI:78521"/>
        <dbReference type="ChEBI" id="CHEBI:456216"/>
    </reaction>
</comment>
<dbReference type="SUPFAM" id="SSF141000">
    <property type="entry name" value="Glu-tRNAGln amidotransferase C subunit"/>
    <property type="match status" value="1"/>
</dbReference>
<dbReference type="GO" id="GO:0005524">
    <property type="term" value="F:ATP binding"/>
    <property type="evidence" value="ECO:0007669"/>
    <property type="project" value="UniProtKB-KW"/>
</dbReference>
<gene>
    <name evidence="1 2" type="primary">GATC</name>
    <name evidence="2" type="synonym">gatc</name>
</gene>
<comment type="subcellular location">
    <subcellularLocation>
        <location evidence="1">Mitochondrion</location>
    </subcellularLocation>
</comment>
<dbReference type="PANTHER" id="PTHR15004">
    <property type="entry name" value="GLUTAMYL-TRNA(GLN) AMIDOTRANSFERASE SUBUNIT C, MITOCHONDRIAL"/>
    <property type="match status" value="1"/>
</dbReference>
<evidence type="ECO:0000256" key="1">
    <source>
        <dbReference type="HAMAP-Rule" id="MF_03149"/>
    </source>
</evidence>
<reference evidence="2" key="2">
    <citation type="submission" date="2025-08" db="UniProtKB">
        <authorList>
            <consortium name="Ensembl"/>
        </authorList>
    </citation>
    <scope>IDENTIFICATION</scope>
</reference>
<comment type="function">
    <text evidence="1">Allows the formation of correctly charged Gln-tRNA(Gln) through the transamidation of misacylated Glu-tRNA(Gln) in the mitochondria. The reaction takes place in the presence of glutamine and ATP through an activated gamma-phospho-Glu-tRNA(Gln).</text>
</comment>
<name>A0A8C4XFZ0_ERPCA</name>
<organism evidence="2 3">
    <name type="scientific">Erpetoichthys calabaricus</name>
    <name type="common">Rope fish</name>
    <name type="synonym">Calamoichthys calabaricus</name>
    <dbReference type="NCBI Taxonomy" id="27687"/>
    <lineage>
        <taxon>Eukaryota</taxon>
        <taxon>Metazoa</taxon>
        <taxon>Chordata</taxon>
        <taxon>Craniata</taxon>
        <taxon>Vertebrata</taxon>
        <taxon>Euteleostomi</taxon>
        <taxon>Actinopterygii</taxon>
        <taxon>Polypteriformes</taxon>
        <taxon>Polypteridae</taxon>
        <taxon>Erpetoichthys</taxon>
    </lineage>
</organism>
<dbReference type="Proteomes" id="UP000694620">
    <property type="component" value="Chromosome 18"/>
</dbReference>
<reference evidence="2" key="3">
    <citation type="submission" date="2025-09" db="UniProtKB">
        <authorList>
            <consortium name="Ensembl"/>
        </authorList>
    </citation>
    <scope>IDENTIFICATION</scope>
</reference>
<dbReference type="Pfam" id="PF02686">
    <property type="entry name" value="GatC"/>
    <property type="match status" value="1"/>
</dbReference>
<dbReference type="Ensembl" id="ENSECRT00000028600.1">
    <property type="protein sequence ID" value="ENSECRP00000028014.1"/>
    <property type="gene ID" value="ENSECRG00000018969.1"/>
</dbReference>
<evidence type="ECO:0000313" key="2">
    <source>
        <dbReference type="Ensembl" id="ENSECRP00000028014.1"/>
    </source>
</evidence>
<dbReference type="GeneTree" id="ENSGT00390000018351"/>
<keyword evidence="1" id="KW-0648">Protein biosynthesis</keyword>
<keyword evidence="1" id="KW-0547">Nucleotide-binding</keyword>
<keyword evidence="3" id="KW-1185">Reference proteome</keyword>
<keyword evidence="1" id="KW-0436">Ligase</keyword>
<dbReference type="PANTHER" id="PTHR15004:SF0">
    <property type="entry name" value="GLUTAMYL-TRNA(GLN) AMIDOTRANSFERASE SUBUNIT C, MITOCHONDRIAL"/>
    <property type="match status" value="1"/>
</dbReference>